<sequence>MPQIELYDRRSYPKTHLAKYNKMMQVASVSDDAKCLCFSLTFTRNTVCPYDLRTFCVHARININPSLWVRSNSDWV</sequence>
<keyword evidence="2" id="KW-1185">Reference proteome</keyword>
<proteinExistence type="predicted"/>
<accession>A0A803QD84</accession>
<protein>
    <submittedName>
        <fullName evidence="1">Uncharacterized protein</fullName>
    </submittedName>
</protein>
<evidence type="ECO:0000313" key="2">
    <source>
        <dbReference type="Proteomes" id="UP000596661"/>
    </source>
</evidence>
<dbReference type="AlphaFoldDB" id="A0A803QD84"/>
<organism evidence="1 2">
    <name type="scientific">Cannabis sativa</name>
    <name type="common">Hemp</name>
    <name type="synonym">Marijuana</name>
    <dbReference type="NCBI Taxonomy" id="3483"/>
    <lineage>
        <taxon>Eukaryota</taxon>
        <taxon>Viridiplantae</taxon>
        <taxon>Streptophyta</taxon>
        <taxon>Embryophyta</taxon>
        <taxon>Tracheophyta</taxon>
        <taxon>Spermatophyta</taxon>
        <taxon>Magnoliopsida</taxon>
        <taxon>eudicotyledons</taxon>
        <taxon>Gunneridae</taxon>
        <taxon>Pentapetalae</taxon>
        <taxon>rosids</taxon>
        <taxon>fabids</taxon>
        <taxon>Rosales</taxon>
        <taxon>Cannabaceae</taxon>
        <taxon>Cannabis</taxon>
    </lineage>
</organism>
<dbReference type="Gramene" id="evm.model.09.1057">
    <property type="protein sequence ID" value="cds.evm.model.09.1057"/>
    <property type="gene ID" value="evm.TU.09.1057"/>
</dbReference>
<dbReference type="EMBL" id="UZAU01000750">
    <property type="status" value="NOT_ANNOTATED_CDS"/>
    <property type="molecule type" value="Genomic_DNA"/>
</dbReference>
<reference evidence="1" key="1">
    <citation type="submission" date="2018-11" db="EMBL/GenBank/DDBJ databases">
        <authorList>
            <person name="Grassa J C."/>
        </authorList>
    </citation>
    <scope>NUCLEOTIDE SEQUENCE [LARGE SCALE GENOMIC DNA]</scope>
</reference>
<reference evidence="1" key="2">
    <citation type="submission" date="2021-03" db="UniProtKB">
        <authorList>
            <consortium name="EnsemblPlants"/>
        </authorList>
    </citation>
    <scope>IDENTIFICATION</scope>
</reference>
<dbReference type="Proteomes" id="UP000596661">
    <property type="component" value="Chromosome 9"/>
</dbReference>
<dbReference type="EnsemblPlants" id="evm.model.09.1057">
    <property type="protein sequence ID" value="cds.evm.model.09.1057"/>
    <property type="gene ID" value="evm.TU.09.1057"/>
</dbReference>
<evidence type="ECO:0000313" key="1">
    <source>
        <dbReference type="EnsemblPlants" id="cds.evm.model.09.1057"/>
    </source>
</evidence>
<name>A0A803QD84_CANSA</name>